<evidence type="ECO:0000313" key="3">
    <source>
        <dbReference type="Proteomes" id="UP000664578"/>
    </source>
</evidence>
<dbReference type="RefSeq" id="WP_206782794.1">
    <property type="nucleotide sequence ID" value="NZ_CM125968.1"/>
</dbReference>
<keyword evidence="1" id="KW-0732">Signal</keyword>
<feature type="signal peptide" evidence="1">
    <location>
        <begin position="1"/>
        <end position="23"/>
    </location>
</feature>
<dbReference type="InterPro" id="IPR024079">
    <property type="entry name" value="MetalloPept_cat_dom_sf"/>
</dbReference>
<evidence type="ECO:0000256" key="1">
    <source>
        <dbReference type="SAM" id="SignalP"/>
    </source>
</evidence>
<comment type="caution">
    <text evidence="2">The sequence shown here is derived from an EMBL/GenBank/DDBJ whole genome shotgun (WGS) entry which is preliminary data.</text>
</comment>
<gene>
    <name evidence="2" type="ORF">JF537_13995</name>
</gene>
<dbReference type="GO" id="GO:0006508">
    <property type="term" value="P:proteolysis"/>
    <property type="evidence" value="ECO:0007669"/>
    <property type="project" value="UniProtKB-KW"/>
</dbReference>
<keyword evidence="2" id="KW-0378">Hydrolase</keyword>
<protein>
    <submittedName>
        <fullName evidence="2">Matrixin family metalloprotease</fullName>
    </submittedName>
</protein>
<accession>A0A8I1MHG9</accession>
<keyword evidence="2" id="KW-0645">Protease</keyword>
<dbReference type="Gene3D" id="3.40.390.10">
    <property type="entry name" value="Collagenase (Catalytic Domain)"/>
    <property type="match status" value="1"/>
</dbReference>
<feature type="chain" id="PRO_5034637837" evidence="1">
    <location>
        <begin position="24"/>
        <end position="180"/>
    </location>
</feature>
<organism evidence="2 3">
    <name type="scientific">Priestia flexa</name>
    <dbReference type="NCBI Taxonomy" id="86664"/>
    <lineage>
        <taxon>Bacteria</taxon>
        <taxon>Bacillati</taxon>
        <taxon>Bacillota</taxon>
        <taxon>Bacilli</taxon>
        <taxon>Bacillales</taxon>
        <taxon>Bacillaceae</taxon>
        <taxon>Priestia</taxon>
    </lineage>
</organism>
<name>A0A8I1MHG9_9BACI</name>
<dbReference type="GO" id="GO:0008237">
    <property type="term" value="F:metallopeptidase activity"/>
    <property type="evidence" value="ECO:0007669"/>
    <property type="project" value="UniProtKB-KW"/>
</dbReference>
<sequence length="180" mass="20142">MKKIVLGLIVTTSLFTGINSVSAHNLPNAGSESKGWKYVGSHWPSTSTKYFEATTDTWESRFKSGASKFRSESGSKFSISEVSVGNTQNFIENYSSSSATWVARRTVYSVSNDHPARWRIQFNSAKSANSWTTVAAHEIGHVFGLDDLYEGYNNKKLMYSYDSGVRYMQSSDKAGFNYIY</sequence>
<keyword evidence="2" id="KW-0482">Metalloprotease</keyword>
<dbReference type="EMBL" id="JAEMWV010000006">
    <property type="protein sequence ID" value="MBN8252688.1"/>
    <property type="molecule type" value="Genomic_DNA"/>
</dbReference>
<dbReference type="Proteomes" id="UP000664578">
    <property type="component" value="Unassembled WGS sequence"/>
</dbReference>
<evidence type="ECO:0000313" key="2">
    <source>
        <dbReference type="EMBL" id="MBN8252688.1"/>
    </source>
</evidence>
<proteinExistence type="predicted"/>
<reference evidence="2" key="1">
    <citation type="submission" date="2020-12" db="EMBL/GenBank/DDBJ databases">
        <title>PHA producing bacteria isolated from mangrove.</title>
        <authorList>
            <person name="Zheng W."/>
            <person name="Yu S."/>
            <person name="Huang Y."/>
        </authorList>
    </citation>
    <scope>NUCLEOTIDE SEQUENCE</scope>
    <source>
        <strain evidence="2">GN22-4</strain>
    </source>
</reference>
<dbReference type="SUPFAM" id="SSF55486">
    <property type="entry name" value="Metalloproteases ('zincins'), catalytic domain"/>
    <property type="match status" value="1"/>
</dbReference>
<dbReference type="AlphaFoldDB" id="A0A8I1MHG9"/>